<protein>
    <submittedName>
        <fullName evidence="1">Uncharacterized protein</fullName>
    </submittedName>
</protein>
<dbReference type="EMBL" id="JBHUDX010000009">
    <property type="protein sequence ID" value="MFD1657318.1"/>
    <property type="molecule type" value="Genomic_DNA"/>
</dbReference>
<organism evidence="1 2">
    <name type="scientific">Streptomyces caeni</name>
    <dbReference type="NCBI Taxonomy" id="2307231"/>
    <lineage>
        <taxon>Bacteria</taxon>
        <taxon>Bacillati</taxon>
        <taxon>Actinomycetota</taxon>
        <taxon>Actinomycetes</taxon>
        <taxon>Kitasatosporales</taxon>
        <taxon>Streptomycetaceae</taxon>
        <taxon>Streptomyces</taxon>
    </lineage>
</organism>
<evidence type="ECO:0000313" key="1">
    <source>
        <dbReference type="EMBL" id="MFD1657318.1"/>
    </source>
</evidence>
<gene>
    <name evidence="1" type="ORF">ACFSL4_03485</name>
</gene>
<comment type="caution">
    <text evidence="1">The sequence shown here is derived from an EMBL/GenBank/DDBJ whole genome shotgun (WGS) entry which is preliminary data.</text>
</comment>
<dbReference type="RefSeq" id="WP_381078258.1">
    <property type="nucleotide sequence ID" value="NZ_JBHUDX010000009.1"/>
</dbReference>
<keyword evidence="2" id="KW-1185">Reference proteome</keyword>
<dbReference type="Proteomes" id="UP001597261">
    <property type="component" value="Unassembled WGS sequence"/>
</dbReference>
<reference evidence="2" key="1">
    <citation type="journal article" date="2019" name="Int. J. Syst. Evol. Microbiol.">
        <title>The Global Catalogue of Microorganisms (GCM) 10K type strain sequencing project: providing services to taxonomists for standard genome sequencing and annotation.</title>
        <authorList>
            <consortium name="The Broad Institute Genomics Platform"/>
            <consortium name="The Broad Institute Genome Sequencing Center for Infectious Disease"/>
            <person name="Wu L."/>
            <person name="Ma J."/>
        </authorList>
    </citation>
    <scope>NUCLEOTIDE SEQUENCE [LARGE SCALE GENOMIC DNA]</scope>
    <source>
        <strain evidence="2">CGMCC 1.12470</strain>
    </source>
</reference>
<evidence type="ECO:0000313" key="2">
    <source>
        <dbReference type="Proteomes" id="UP001597261"/>
    </source>
</evidence>
<proteinExistence type="predicted"/>
<sequence length="53" mass="5279">MGPHVERLDARDRMVLLRDFGADGVIGSGELGAVGGSISSTPAEAGGELLVAA</sequence>
<name>A0ABW4IK94_9ACTN</name>
<accession>A0ABW4IK94</accession>